<reference evidence="1" key="1">
    <citation type="submission" date="2018-06" db="EMBL/GenBank/DDBJ databases">
        <authorList>
            <person name="Zhirakovskaya E."/>
        </authorList>
    </citation>
    <scope>NUCLEOTIDE SEQUENCE</scope>
</reference>
<dbReference type="NCBIfam" id="NF009154">
    <property type="entry name" value="PRK12497.3-3"/>
    <property type="match status" value="1"/>
</dbReference>
<accession>A0A3B0UXJ5</accession>
<keyword evidence="1" id="KW-0378">Hydrolase</keyword>
<proteinExistence type="inferred from homology"/>
<dbReference type="InterPro" id="IPR003509">
    <property type="entry name" value="UPF0102_YraN-like"/>
</dbReference>
<dbReference type="AlphaFoldDB" id="A0A3B0UXJ5"/>
<dbReference type="EMBL" id="UOET01000349">
    <property type="protein sequence ID" value="VAW29319.1"/>
    <property type="molecule type" value="Genomic_DNA"/>
</dbReference>
<dbReference type="CDD" id="cd20736">
    <property type="entry name" value="PoNe_Nuclease"/>
    <property type="match status" value="1"/>
</dbReference>
<protein>
    <submittedName>
        <fullName evidence="1">Endonuclease</fullName>
        <ecNumber evidence="1">3.1.-.-</ecNumber>
    </submittedName>
</protein>
<gene>
    <name evidence="1" type="ORF">MNBD_BACTEROID07-532</name>
</gene>
<dbReference type="GO" id="GO:0004519">
    <property type="term" value="F:endonuclease activity"/>
    <property type="evidence" value="ECO:0007669"/>
    <property type="project" value="UniProtKB-KW"/>
</dbReference>
<dbReference type="InterPro" id="IPR011856">
    <property type="entry name" value="tRNA_endonuc-like_dom_sf"/>
</dbReference>
<dbReference type="Pfam" id="PF02021">
    <property type="entry name" value="UPF0102"/>
    <property type="match status" value="1"/>
</dbReference>
<keyword evidence="1" id="KW-0540">Nuclease</keyword>
<dbReference type="InterPro" id="IPR011335">
    <property type="entry name" value="Restrct_endonuc-II-like"/>
</dbReference>
<evidence type="ECO:0000313" key="1">
    <source>
        <dbReference type="EMBL" id="VAW29319.1"/>
    </source>
</evidence>
<dbReference type="EC" id="3.1.-.-" evidence="1"/>
<name>A0A3B0UXJ5_9ZZZZ</name>
<dbReference type="NCBIfam" id="NF009150">
    <property type="entry name" value="PRK12497.1-3"/>
    <property type="match status" value="1"/>
</dbReference>
<sequence length="122" mass="13802">MARHNELGKEGEQRALQMLKAKGYTILETNWRDDKAEVDIIATDKDELVIVEVKTRSTDYFGDPEEAVGPAKARNLIRAAEAYIELNDVDMDVRFDIVSIILKNGKSTINHIIDAFYAADFQ</sequence>
<dbReference type="GO" id="GO:0016787">
    <property type="term" value="F:hydrolase activity"/>
    <property type="evidence" value="ECO:0007669"/>
    <property type="project" value="UniProtKB-KW"/>
</dbReference>
<dbReference type="PANTHER" id="PTHR34039:SF1">
    <property type="entry name" value="UPF0102 PROTEIN YRAN"/>
    <property type="match status" value="1"/>
</dbReference>
<dbReference type="GO" id="GO:0003676">
    <property type="term" value="F:nucleic acid binding"/>
    <property type="evidence" value="ECO:0007669"/>
    <property type="project" value="InterPro"/>
</dbReference>
<dbReference type="HAMAP" id="MF_00048">
    <property type="entry name" value="UPF0102"/>
    <property type="match status" value="1"/>
</dbReference>
<keyword evidence="1" id="KW-0255">Endonuclease</keyword>
<dbReference type="SUPFAM" id="SSF52980">
    <property type="entry name" value="Restriction endonuclease-like"/>
    <property type="match status" value="1"/>
</dbReference>
<dbReference type="Gene3D" id="3.40.1350.10">
    <property type="match status" value="1"/>
</dbReference>
<dbReference type="PANTHER" id="PTHR34039">
    <property type="entry name" value="UPF0102 PROTEIN YRAN"/>
    <property type="match status" value="1"/>
</dbReference>
<organism evidence="1">
    <name type="scientific">hydrothermal vent metagenome</name>
    <dbReference type="NCBI Taxonomy" id="652676"/>
    <lineage>
        <taxon>unclassified sequences</taxon>
        <taxon>metagenomes</taxon>
        <taxon>ecological metagenomes</taxon>
    </lineage>
</organism>